<dbReference type="PANTHER" id="PTHR47966:SF45">
    <property type="entry name" value="PEPTIDASE A1 DOMAIN-CONTAINING PROTEIN"/>
    <property type="match status" value="1"/>
</dbReference>
<dbReference type="SUPFAM" id="SSF50630">
    <property type="entry name" value="Acid proteases"/>
    <property type="match status" value="1"/>
</dbReference>
<dbReference type="Proteomes" id="UP000053660">
    <property type="component" value="Unassembled WGS sequence"/>
</dbReference>
<evidence type="ECO:0000313" key="5">
    <source>
        <dbReference type="Proteomes" id="UP000053660"/>
    </source>
</evidence>
<evidence type="ECO:0000259" key="3">
    <source>
        <dbReference type="PROSITE" id="PS51767"/>
    </source>
</evidence>
<protein>
    <recommendedName>
        <fullName evidence="3">Peptidase A1 domain-containing protein</fullName>
    </recommendedName>
</protein>
<keyword evidence="5" id="KW-1185">Reference proteome</keyword>
<feature type="disulfide bond" evidence="2">
    <location>
        <begin position="31"/>
        <end position="63"/>
    </location>
</feature>
<dbReference type="OrthoDB" id="5773809at2759"/>
<reference evidence="4 5" key="1">
    <citation type="submission" date="2014-03" db="EMBL/GenBank/DDBJ databases">
        <title>Draft genome of the hookworm Oesophagostomum dentatum.</title>
        <authorList>
            <person name="Mitreva M."/>
        </authorList>
    </citation>
    <scope>NUCLEOTIDE SEQUENCE [LARGE SCALE GENOMIC DNA]</scope>
    <source>
        <strain evidence="4 5">OD-Hann</strain>
    </source>
</reference>
<evidence type="ECO:0000256" key="1">
    <source>
        <dbReference type="ARBA" id="ARBA00007447"/>
    </source>
</evidence>
<dbReference type="GO" id="GO:0005764">
    <property type="term" value="C:lysosome"/>
    <property type="evidence" value="ECO:0007669"/>
    <property type="project" value="TreeGrafter"/>
</dbReference>
<comment type="similarity">
    <text evidence="1">Belongs to the peptidase A1 family.</text>
</comment>
<dbReference type="EMBL" id="KN607114">
    <property type="protein sequence ID" value="KHJ79072.1"/>
    <property type="molecule type" value="Genomic_DNA"/>
</dbReference>
<feature type="domain" description="Peptidase A1" evidence="3">
    <location>
        <begin position="1"/>
        <end position="103"/>
    </location>
</feature>
<gene>
    <name evidence="4" type="ORF">OESDEN_21290</name>
</gene>
<sequence>MIAAPSDVVVGIAKLVNATYSKAIKAYAIDCDSQFPDLKIKTDSGIYTIKHNNLIIKLNNDKCILAMKPVEKTAISSEFALGIPFMRQYCTIFDIGQQRLGFAEALSVPRTTESTTEATTVHYSSTVTKTNPGSTTPSSAAVDVILTSTQALLIALSVLKIVINV</sequence>
<dbReference type="InterPro" id="IPR033121">
    <property type="entry name" value="PEPTIDASE_A1"/>
</dbReference>
<proteinExistence type="inferred from homology"/>
<dbReference type="GO" id="GO:0004190">
    <property type="term" value="F:aspartic-type endopeptidase activity"/>
    <property type="evidence" value="ECO:0007669"/>
    <property type="project" value="InterPro"/>
</dbReference>
<dbReference type="GO" id="GO:0006508">
    <property type="term" value="P:proteolysis"/>
    <property type="evidence" value="ECO:0007669"/>
    <property type="project" value="InterPro"/>
</dbReference>
<dbReference type="PROSITE" id="PS51767">
    <property type="entry name" value="PEPTIDASE_A1"/>
    <property type="match status" value="1"/>
</dbReference>
<keyword evidence="2" id="KW-1015">Disulfide bond</keyword>
<organism evidence="4 5">
    <name type="scientific">Oesophagostomum dentatum</name>
    <name type="common">Nodular worm</name>
    <dbReference type="NCBI Taxonomy" id="61180"/>
    <lineage>
        <taxon>Eukaryota</taxon>
        <taxon>Metazoa</taxon>
        <taxon>Ecdysozoa</taxon>
        <taxon>Nematoda</taxon>
        <taxon>Chromadorea</taxon>
        <taxon>Rhabditida</taxon>
        <taxon>Rhabditina</taxon>
        <taxon>Rhabditomorpha</taxon>
        <taxon>Strongyloidea</taxon>
        <taxon>Strongylidae</taxon>
        <taxon>Oesophagostomum</taxon>
    </lineage>
</organism>
<evidence type="ECO:0000313" key="4">
    <source>
        <dbReference type="EMBL" id="KHJ79072.1"/>
    </source>
</evidence>
<name>A0A0B1S6G5_OESDE</name>
<dbReference type="Pfam" id="PF00026">
    <property type="entry name" value="Asp"/>
    <property type="match status" value="1"/>
</dbReference>
<evidence type="ECO:0000256" key="2">
    <source>
        <dbReference type="PIRSR" id="PIRSR601461-2"/>
    </source>
</evidence>
<dbReference type="Gene3D" id="2.40.70.10">
    <property type="entry name" value="Acid Proteases"/>
    <property type="match status" value="1"/>
</dbReference>
<dbReference type="InterPro" id="IPR001461">
    <property type="entry name" value="Aspartic_peptidase_A1"/>
</dbReference>
<accession>A0A0B1S6G5</accession>
<dbReference type="PANTHER" id="PTHR47966">
    <property type="entry name" value="BETA-SITE APP-CLEAVING ENZYME, ISOFORM A-RELATED"/>
    <property type="match status" value="1"/>
</dbReference>
<dbReference type="AlphaFoldDB" id="A0A0B1S6G5"/>
<dbReference type="InterPro" id="IPR021109">
    <property type="entry name" value="Peptidase_aspartic_dom_sf"/>
</dbReference>